<sequence>MRHVAQCQSKQRSLVVVCHKKRRRLVNEPPSTHFGKSARALPESIDSSGSSFFLLDSRFSLALFSWTSFWVLRKIPRITMH</sequence>
<protein>
    <submittedName>
        <fullName evidence="1">Uncharacterized protein</fullName>
    </submittedName>
</protein>
<gene>
    <name evidence="1" type="ORF">PanWU01x14_015790</name>
</gene>
<dbReference type="OrthoDB" id="10459372at2759"/>
<evidence type="ECO:0000313" key="2">
    <source>
        <dbReference type="Proteomes" id="UP000237105"/>
    </source>
</evidence>
<organism evidence="1 2">
    <name type="scientific">Parasponia andersonii</name>
    <name type="common">Sponia andersonii</name>
    <dbReference type="NCBI Taxonomy" id="3476"/>
    <lineage>
        <taxon>Eukaryota</taxon>
        <taxon>Viridiplantae</taxon>
        <taxon>Streptophyta</taxon>
        <taxon>Embryophyta</taxon>
        <taxon>Tracheophyta</taxon>
        <taxon>Spermatophyta</taxon>
        <taxon>Magnoliopsida</taxon>
        <taxon>eudicotyledons</taxon>
        <taxon>Gunneridae</taxon>
        <taxon>Pentapetalae</taxon>
        <taxon>rosids</taxon>
        <taxon>fabids</taxon>
        <taxon>Rosales</taxon>
        <taxon>Cannabaceae</taxon>
        <taxon>Parasponia</taxon>
    </lineage>
</organism>
<accession>A0A2P5E0M6</accession>
<dbReference type="Proteomes" id="UP000237105">
    <property type="component" value="Unassembled WGS sequence"/>
</dbReference>
<keyword evidence="2" id="KW-1185">Reference proteome</keyword>
<dbReference type="EMBL" id="JXTB01000006">
    <property type="protein sequence ID" value="PON79078.1"/>
    <property type="molecule type" value="Genomic_DNA"/>
</dbReference>
<proteinExistence type="predicted"/>
<name>A0A2P5E0M6_PARAD</name>
<comment type="caution">
    <text evidence="1">The sequence shown here is derived from an EMBL/GenBank/DDBJ whole genome shotgun (WGS) entry which is preliminary data.</text>
</comment>
<dbReference type="AlphaFoldDB" id="A0A2P5E0M6"/>
<evidence type="ECO:0000313" key="1">
    <source>
        <dbReference type="EMBL" id="PON79078.1"/>
    </source>
</evidence>
<reference evidence="2" key="1">
    <citation type="submission" date="2016-06" db="EMBL/GenBank/DDBJ databases">
        <title>Parallel loss of symbiosis genes in relatives of nitrogen-fixing non-legume Parasponia.</title>
        <authorList>
            <person name="Van Velzen R."/>
            <person name="Holmer R."/>
            <person name="Bu F."/>
            <person name="Rutten L."/>
            <person name="Van Zeijl A."/>
            <person name="Liu W."/>
            <person name="Santuari L."/>
            <person name="Cao Q."/>
            <person name="Sharma T."/>
            <person name="Shen D."/>
            <person name="Roswanjaya Y."/>
            <person name="Wardhani T."/>
            <person name="Kalhor M.S."/>
            <person name="Jansen J."/>
            <person name="Van den Hoogen J."/>
            <person name="Gungor B."/>
            <person name="Hartog M."/>
            <person name="Hontelez J."/>
            <person name="Verver J."/>
            <person name="Yang W.-C."/>
            <person name="Schijlen E."/>
            <person name="Repin R."/>
            <person name="Schilthuizen M."/>
            <person name="Schranz E."/>
            <person name="Heidstra R."/>
            <person name="Miyata K."/>
            <person name="Fedorova E."/>
            <person name="Kohlen W."/>
            <person name="Bisseling T."/>
            <person name="Smit S."/>
            <person name="Geurts R."/>
        </authorList>
    </citation>
    <scope>NUCLEOTIDE SEQUENCE [LARGE SCALE GENOMIC DNA]</scope>
    <source>
        <strain evidence="2">cv. WU1-14</strain>
    </source>
</reference>